<keyword evidence="2 6" id="KW-0812">Transmembrane</keyword>
<accession>A0ABU1ASW7</accession>
<dbReference type="RefSeq" id="WP_308948068.1">
    <property type="nucleotide sequence ID" value="NZ_JARXHW010000002.1"/>
</dbReference>
<keyword evidence="4 6" id="KW-0472">Membrane</keyword>
<feature type="region of interest" description="Disordered" evidence="5">
    <location>
        <begin position="140"/>
        <end position="160"/>
    </location>
</feature>
<feature type="domain" description="Methylamine utilisation protein MauE" evidence="7">
    <location>
        <begin position="5"/>
        <end position="130"/>
    </location>
</feature>
<evidence type="ECO:0000313" key="8">
    <source>
        <dbReference type="EMBL" id="MDQ8206077.1"/>
    </source>
</evidence>
<dbReference type="Pfam" id="PF07291">
    <property type="entry name" value="MauE"/>
    <property type="match status" value="1"/>
</dbReference>
<evidence type="ECO:0000256" key="6">
    <source>
        <dbReference type="SAM" id="Phobius"/>
    </source>
</evidence>
<feature type="transmembrane region" description="Helical" evidence="6">
    <location>
        <begin position="74"/>
        <end position="93"/>
    </location>
</feature>
<protein>
    <submittedName>
        <fullName evidence="8">MauE/DoxX family redox-associated membrane protein</fullName>
    </submittedName>
</protein>
<feature type="transmembrane region" description="Helical" evidence="6">
    <location>
        <begin position="12"/>
        <end position="34"/>
    </location>
</feature>
<evidence type="ECO:0000259" key="7">
    <source>
        <dbReference type="Pfam" id="PF07291"/>
    </source>
</evidence>
<reference evidence="8 9" key="1">
    <citation type="submission" date="2023-04" db="EMBL/GenBank/DDBJ databases">
        <title>A novel bacteria isolated from coastal sediment.</title>
        <authorList>
            <person name="Liu X.-J."/>
            <person name="Du Z.-J."/>
        </authorList>
    </citation>
    <scope>NUCLEOTIDE SEQUENCE [LARGE SCALE GENOMIC DNA]</scope>
    <source>
        <strain evidence="8 9">SDUM461003</strain>
    </source>
</reference>
<comment type="subcellular location">
    <subcellularLocation>
        <location evidence="1">Membrane</location>
        <topology evidence="1">Multi-pass membrane protein</topology>
    </subcellularLocation>
</comment>
<organism evidence="8 9">
    <name type="scientific">Thalassobacterium maritimum</name>
    <dbReference type="NCBI Taxonomy" id="3041265"/>
    <lineage>
        <taxon>Bacteria</taxon>
        <taxon>Pseudomonadati</taxon>
        <taxon>Verrucomicrobiota</taxon>
        <taxon>Opitutia</taxon>
        <taxon>Puniceicoccales</taxon>
        <taxon>Coraliomargaritaceae</taxon>
        <taxon>Thalassobacterium</taxon>
    </lineage>
</organism>
<name>A0ABU1ASW7_9BACT</name>
<evidence type="ECO:0000256" key="2">
    <source>
        <dbReference type="ARBA" id="ARBA00022692"/>
    </source>
</evidence>
<dbReference type="InterPro" id="IPR009908">
    <property type="entry name" value="Methylamine_util_MauE"/>
</dbReference>
<keyword evidence="9" id="KW-1185">Reference proteome</keyword>
<feature type="transmembrane region" description="Helical" evidence="6">
    <location>
        <begin position="46"/>
        <end position="67"/>
    </location>
</feature>
<gene>
    <name evidence="8" type="ORF">QEH52_01030</name>
</gene>
<evidence type="ECO:0000256" key="1">
    <source>
        <dbReference type="ARBA" id="ARBA00004141"/>
    </source>
</evidence>
<comment type="caution">
    <text evidence="8">The sequence shown here is derived from an EMBL/GenBank/DDBJ whole genome shotgun (WGS) entry which is preliminary data.</text>
</comment>
<dbReference type="EMBL" id="JARXHW010000002">
    <property type="protein sequence ID" value="MDQ8206077.1"/>
    <property type="molecule type" value="Genomic_DNA"/>
</dbReference>
<proteinExistence type="predicted"/>
<dbReference type="Proteomes" id="UP001225316">
    <property type="component" value="Unassembled WGS sequence"/>
</dbReference>
<feature type="transmembrane region" description="Helical" evidence="6">
    <location>
        <begin position="113"/>
        <end position="131"/>
    </location>
</feature>
<evidence type="ECO:0000256" key="5">
    <source>
        <dbReference type="SAM" id="MobiDB-lite"/>
    </source>
</evidence>
<keyword evidence="3 6" id="KW-1133">Transmembrane helix</keyword>
<sequence>MMAAWAQYIVRVILAGLFIYAGTIKFLQPDIFLFDIESYRMMPYALAWLVTFYLPPLEILCGLGLLLPKFRKPSGYLLLLLMLVFIIAISVAWARGLNISCGCFGTSEEATNYIWLIVRDLLISVALVFVLRARRQGGVCPNASSEERRPASGHATGAADVTTVTGSEIKLNEASTEN</sequence>
<evidence type="ECO:0000256" key="3">
    <source>
        <dbReference type="ARBA" id="ARBA00022989"/>
    </source>
</evidence>
<evidence type="ECO:0000313" key="9">
    <source>
        <dbReference type="Proteomes" id="UP001225316"/>
    </source>
</evidence>
<evidence type="ECO:0000256" key="4">
    <source>
        <dbReference type="ARBA" id="ARBA00023136"/>
    </source>
</evidence>